<gene>
    <name evidence="2" type="ordered locus">Rsph17025_4135</name>
</gene>
<protein>
    <submittedName>
        <fullName evidence="2">Uncharacterized protein</fullName>
    </submittedName>
</protein>
<name>A4X022_CERS5</name>
<geneLocation type="plasmid" evidence="2">
    <name>pRSPA02</name>
</geneLocation>
<accession>A4X022</accession>
<organism evidence="2">
    <name type="scientific">Cereibacter sphaeroides (strain ATCC 17025 / ATH 2.4.3)</name>
    <name type="common">Rhodobacter sphaeroides</name>
    <dbReference type="NCBI Taxonomy" id="349102"/>
    <lineage>
        <taxon>Bacteria</taxon>
        <taxon>Pseudomonadati</taxon>
        <taxon>Pseudomonadota</taxon>
        <taxon>Alphaproteobacteria</taxon>
        <taxon>Rhodobacterales</taxon>
        <taxon>Paracoccaceae</taxon>
        <taxon>Cereibacter</taxon>
    </lineage>
</organism>
<feature type="region of interest" description="Disordered" evidence="1">
    <location>
        <begin position="69"/>
        <end position="112"/>
    </location>
</feature>
<dbReference type="HOGENOM" id="CLU_2143923_0_0_5"/>
<dbReference type="BioCyc" id="RSPH349102:G1G8M-4267-MONOMER"/>
<keyword evidence="2" id="KW-0614">Plasmid</keyword>
<dbReference type="AlphaFoldDB" id="A4X022"/>
<reference evidence="2" key="1">
    <citation type="submission" date="2007-04" db="EMBL/GenBank/DDBJ databases">
        <title>Complete sequence of plasmid pRSPA02 of Rhodobacter sphaeroides ATCC 17025.</title>
        <authorList>
            <consortium name="US DOE Joint Genome Institute"/>
            <person name="Copeland A."/>
            <person name="Lucas S."/>
            <person name="Lapidus A."/>
            <person name="Barry K."/>
            <person name="Detter J.C."/>
            <person name="Glavina del Rio T."/>
            <person name="Hammon N."/>
            <person name="Israni S."/>
            <person name="Dalin E."/>
            <person name="Tice H."/>
            <person name="Pitluck S."/>
            <person name="Chertkov O."/>
            <person name="Brettin T."/>
            <person name="Bruce D."/>
            <person name="Han C."/>
            <person name="Schmutz J."/>
            <person name="Larimer F."/>
            <person name="Land M."/>
            <person name="Hauser L."/>
            <person name="Kyrpides N."/>
            <person name="Kim E."/>
            <person name="Richardson P."/>
            <person name="Mackenzie C."/>
            <person name="Choudhary M."/>
            <person name="Donohue T.J."/>
            <person name="Kaplan S."/>
        </authorList>
    </citation>
    <scope>NUCLEOTIDE SEQUENCE [LARGE SCALE GENOMIC DNA]</scope>
    <source>
        <strain evidence="2">ATCC 17025</strain>
        <plasmid evidence="2">pRSPA02</plasmid>
    </source>
</reference>
<proteinExistence type="predicted"/>
<evidence type="ECO:0000256" key="1">
    <source>
        <dbReference type="SAM" id="MobiDB-lite"/>
    </source>
</evidence>
<dbReference type="EMBL" id="CP000663">
    <property type="protein sequence ID" value="ABP72986.1"/>
    <property type="molecule type" value="Genomic_DNA"/>
</dbReference>
<sequence length="112" mass="12173">MRQVMTQDVVADEVIGALAERPRPVERRTGIASTVAANLAVPRPDCREGEEPRRPGIDFQIERYAVSQEGAHRVSRPTLPVHVSPAISRHDRNLPTPRPAGPPQAPGAGRFG</sequence>
<dbReference type="KEGG" id="rsq:Rsph17025_4135"/>
<feature type="compositionally biased region" description="Pro residues" evidence="1">
    <location>
        <begin position="96"/>
        <end position="105"/>
    </location>
</feature>
<evidence type="ECO:0000313" key="2">
    <source>
        <dbReference type="EMBL" id="ABP72986.1"/>
    </source>
</evidence>